<reference evidence="2" key="1">
    <citation type="journal article" date="2018" name="DNA Res.">
        <title>Multiple hybrid de novo genome assembly of finger millet, an orphan allotetraploid crop.</title>
        <authorList>
            <person name="Hatakeyama M."/>
            <person name="Aluri S."/>
            <person name="Balachadran M.T."/>
            <person name="Sivarajan S.R."/>
            <person name="Patrignani A."/>
            <person name="Gruter S."/>
            <person name="Poveda L."/>
            <person name="Shimizu-Inatsugi R."/>
            <person name="Baeten J."/>
            <person name="Francoijs K.J."/>
            <person name="Nataraja K.N."/>
            <person name="Reddy Y.A.N."/>
            <person name="Phadnis S."/>
            <person name="Ravikumar R.L."/>
            <person name="Schlapbach R."/>
            <person name="Sreeman S.M."/>
            <person name="Shimizu K.K."/>
        </authorList>
    </citation>
    <scope>NUCLEOTIDE SEQUENCE</scope>
</reference>
<feature type="compositionally biased region" description="Pro residues" evidence="1">
    <location>
        <begin position="15"/>
        <end position="26"/>
    </location>
</feature>
<accession>A0AAV5FT13</accession>
<protein>
    <submittedName>
        <fullName evidence="2">Uncharacterized protein</fullName>
    </submittedName>
</protein>
<evidence type="ECO:0000313" key="3">
    <source>
        <dbReference type="Proteomes" id="UP001054889"/>
    </source>
</evidence>
<dbReference type="AlphaFoldDB" id="A0AAV5FT13"/>
<gene>
    <name evidence="2" type="primary">gb26895</name>
    <name evidence="2" type="ORF">PR202_gb26895</name>
</gene>
<evidence type="ECO:0000256" key="1">
    <source>
        <dbReference type="SAM" id="MobiDB-lite"/>
    </source>
</evidence>
<evidence type="ECO:0000313" key="2">
    <source>
        <dbReference type="EMBL" id="GJN37896.1"/>
    </source>
</evidence>
<dbReference type="Proteomes" id="UP001054889">
    <property type="component" value="Unassembled WGS sequence"/>
</dbReference>
<proteinExistence type="predicted"/>
<organism evidence="2 3">
    <name type="scientific">Eleusine coracana subsp. coracana</name>
    <dbReference type="NCBI Taxonomy" id="191504"/>
    <lineage>
        <taxon>Eukaryota</taxon>
        <taxon>Viridiplantae</taxon>
        <taxon>Streptophyta</taxon>
        <taxon>Embryophyta</taxon>
        <taxon>Tracheophyta</taxon>
        <taxon>Spermatophyta</taxon>
        <taxon>Magnoliopsida</taxon>
        <taxon>Liliopsida</taxon>
        <taxon>Poales</taxon>
        <taxon>Poaceae</taxon>
        <taxon>PACMAD clade</taxon>
        <taxon>Chloridoideae</taxon>
        <taxon>Cynodonteae</taxon>
        <taxon>Eleusininae</taxon>
        <taxon>Eleusine</taxon>
    </lineage>
</organism>
<dbReference type="EMBL" id="BQKI01000095">
    <property type="protein sequence ID" value="GJN37896.1"/>
    <property type="molecule type" value="Genomic_DNA"/>
</dbReference>
<feature type="region of interest" description="Disordered" evidence="1">
    <location>
        <begin position="1"/>
        <end position="91"/>
    </location>
</feature>
<name>A0AAV5FT13_ELECO</name>
<reference evidence="2" key="2">
    <citation type="submission" date="2021-12" db="EMBL/GenBank/DDBJ databases">
        <title>Resequencing data analysis of finger millet.</title>
        <authorList>
            <person name="Hatakeyama M."/>
            <person name="Aluri S."/>
            <person name="Balachadran M.T."/>
            <person name="Sivarajan S.R."/>
            <person name="Poveda L."/>
            <person name="Shimizu-Inatsugi R."/>
            <person name="Schlapbach R."/>
            <person name="Sreeman S.M."/>
            <person name="Shimizu K.K."/>
        </authorList>
    </citation>
    <scope>NUCLEOTIDE SEQUENCE</scope>
</reference>
<keyword evidence="3" id="KW-1185">Reference proteome</keyword>
<comment type="caution">
    <text evidence="2">The sequence shown here is derived from an EMBL/GenBank/DDBJ whole genome shotgun (WGS) entry which is preliminary data.</text>
</comment>
<sequence length="150" mass="15955">MTVGGKTFSSSHQRPPGPARSPPVPDPLASHCPQARTIRSPPGIPDQTARKNAAVHGSPRRPHPPQSPSHLSFLTRSAHTETRTQSTPHPVALRSRLALSSLSLASHPPLQNPSRRTCRPKPLLPCAADRRLIILVLVVDGGPMAASVAD</sequence>